<evidence type="ECO:0000313" key="2">
    <source>
        <dbReference type="EMBL" id="ULT95368.1"/>
    </source>
</evidence>
<organism evidence="2 3">
    <name type="scientific">Caenorhabditis briggsae</name>
    <dbReference type="NCBI Taxonomy" id="6238"/>
    <lineage>
        <taxon>Eukaryota</taxon>
        <taxon>Metazoa</taxon>
        <taxon>Ecdysozoa</taxon>
        <taxon>Nematoda</taxon>
        <taxon>Chromadorea</taxon>
        <taxon>Rhabditida</taxon>
        <taxon>Rhabditina</taxon>
        <taxon>Rhabditomorpha</taxon>
        <taxon>Rhabditoidea</taxon>
        <taxon>Rhabditidae</taxon>
        <taxon>Peloderinae</taxon>
        <taxon>Caenorhabditis</taxon>
    </lineage>
</organism>
<evidence type="ECO:0000313" key="3">
    <source>
        <dbReference type="Proteomes" id="UP000827892"/>
    </source>
</evidence>
<gene>
    <name evidence="2" type="ORF">L3Y34_004237</name>
</gene>
<keyword evidence="1" id="KW-0812">Transmembrane</keyword>
<dbReference type="EMBL" id="CP090894">
    <property type="protein sequence ID" value="ULT95368.1"/>
    <property type="molecule type" value="Genomic_DNA"/>
</dbReference>
<name>A0AAE9ABF6_CAEBR</name>
<feature type="transmembrane region" description="Helical" evidence="1">
    <location>
        <begin position="50"/>
        <end position="68"/>
    </location>
</feature>
<reference evidence="2 3" key="1">
    <citation type="submission" date="2022-05" db="EMBL/GenBank/DDBJ databases">
        <title>Chromosome-level reference genomes for two strains of Caenorhabditis briggsae: an improved platform for comparative genomics.</title>
        <authorList>
            <person name="Stevens L."/>
            <person name="Andersen E.C."/>
        </authorList>
    </citation>
    <scope>NUCLEOTIDE SEQUENCE [LARGE SCALE GENOMIC DNA]</scope>
    <source>
        <strain evidence="2">QX1410_ONT</strain>
        <tissue evidence="2">Whole-organism</tissue>
    </source>
</reference>
<evidence type="ECO:0000256" key="1">
    <source>
        <dbReference type="SAM" id="Phobius"/>
    </source>
</evidence>
<dbReference type="AlphaFoldDB" id="A0AAE9ABF6"/>
<accession>A0AAE9ABF6</accession>
<keyword evidence="1" id="KW-0472">Membrane</keyword>
<feature type="transmembrane region" description="Helical" evidence="1">
    <location>
        <begin position="74"/>
        <end position="91"/>
    </location>
</feature>
<dbReference type="Proteomes" id="UP000827892">
    <property type="component" value="Chromosome IV"/>
</dbReference>
<protein>
    <submittedName>
        <fullName evidence="2">Uncharacterized protein</fullName>
    </submittedName>
</protein>
<proteinExistence type="predicted"/>
<keyword evidence="1" id="KW-1133">Transmembrane helix</keyword>
<feature type="transmembrane region" description="Helical" evidence="1">
    <location>
        <begin position="111"/>
        <end position="129"/>
    </location>
</feature>
<sequence>MYLIYLGTYSIEWPSNNPSLNGFPWEFFAVYLNTPFLFDESFEDIHTTMLLLFGLIQSAFLCNLFTFIQFNFGWGIRYARAMVFFYTFYVFQRSLRGETILIPKLPLRIHWKSITLITIFFFSTGYFIFPYTTNLLMYQRFYVYCLCIETSIWYFTKEFRMFPRHPRPNYFLFVRAYNLTVRRI</sequence>